<keyword evidence="3" id="KW-0997">Cell inner membrane</keyword>
<sequence length="297" mass="32783">MDSLKAALIKSLLTVCALLPLSWARALGRGVVRLYWPFGARSRKVTERNIQLAFPELRVDDQRRLALRSLCATGELATEMGHVWLRSWEHVQGLIQSVEGADFIRRAQSAGRGVIVLAPHIGNWEIIGLHLGTLGSTVSLYEPPKIRSLGPMIERARQRSGATLVPTDSRGLVKLLKSVKGGDISGILPDQAPGDVNSGENAEFMGVSCFTPTLASNMIRRTGALAVFGMAERVPGGFALRYFLAEEAIYDKDNHISLAAMNRGVERCVAQCPEQYQWEYKRFRVRPRQGPGVYDDL</sequence>
<protein>
    <submittedName>
        <fullName evidence="7">Bacitracin ABC transporter permease</fullName>
    </submittedName>
</protein>
<dbReference type="CDD" id="cd07984">
    <property type="entry name" value="LPLAT_LABLAT-like"/>
    <property type="match status" value="1"/>
</dbReference>
<evidence type="ECO:0000256" key="4">
    <source>
        <dbReference type="ARBA" id="ARBA00022679"/>
    </source>
</evidence>
<reference evidence="7 8" key="1">
    <citation type="submission" date="2018-01" db="EMBL/GenBank/DDBJ databases">
        <title>The draft genome sequence of Halioglobus lutimaris HF004.</title>
        <authorList>
            <person name="Du Z.-J."/>
            <person name="Shi M.-J."/>
        </authorList>
    </citation>
    <scope>NUCLEOTIDE SEQUENCE [LARGE SCALE GENOMIC DNA]</scope>
    <source>
        <strain evidence="7 8">HF004</strain>
    </source>
</reference>
<keyword evidence="6" id="KW-0012">Acyltransferase</keyword>
<keyword evidence="2" id="KW-1003">Cell membrane</keyword>
<comment type="caution">
    <text evidence="7">The sequence shown here is derived from an EMBL/GenBank/DDBJ whole genome shotgun (WGS) entry which is preliminary data.</text>
</comment>
<dbReference type="GO" id="GO:0009247">
    <property type="term" value="P:glycolipid biosynthetic process"/>
    <property type="evidence" value="ECO:0007669"/>
    <property type="project" value="UniProtKB-ARBA"/>
</dbReference>
<evidence type="ECO:0000256" key="5">
    <source>
        <dbReference type="ARBA" id="ARBA00023136"/>
    </source>
</evidence>
<dbReference type="GO" id="GO:0016746">
    <property type="term" value="F:acyltransferase activity"/>
    <property type="evidence" value="ECO:0007669"/>
    <property type="project" value="UniProtKB-KW"/>
</dbReference>
<evidence type="ECO:0000256" key="2">
    <source>
        <dbReference type="ARBA" id="ARBA00022475"/>
    </source>
</evidence>
<keyword evidence="4" id="KW-0808">Transferase</keyword>
<dbReference type="OrthoDB" id="9803456at2"/>
<dbReference type="Proteomes" id="UP000235005">
    <property type="component" value="Unassembled WGS sequence"/>
</dbReference>
<evidence type="ECO:0000313" key="7">
    <source>
        <dbReference type="EMBL" id="PLW70874.1"/>
    </source>
</evidence>
<evidence type="ECO:0000313" key="8">
    <source>
        <dbReference type="Proteomes" id="UP000235005"/>
    </source>
</evidence>
<evidence type="ECO:0000256" key="3">
    <source>
        <dbReference type="ARBA" id="ARBA00022519"/>
    </source>
</evidence>
<name>A0A2N5X8R9_9GAMM</name>
<dbReference type="RefSeq" id="WP_101517068.1">
    <property type="nucleotide sequence ID" value="NZ_PKUS01000001.1"/>
</dbReference>
<evidence type="ECO:0000256" key="1">
    <source>
        <dbReference type="ARBA" id="ARBA00004533"/>
    </source>
</evidence>
<comment type="subcellular location">
    <subcellularLocation>
        <location evidence="1">Cell inner membrane</location>
    </subcellularLocation>
</comment>
<dbReference type="InterPro" id="IPR004960">
    <property type="entry name" value="LipA_acyltrans"/>
</dbReference>
<keyword evidence="8" id="KW-1185">Reference proteome</keyword>
<dbReference type="Pfam" id="PF03279">
    <property type="entry name" value="Lip_A_acyltrans"/>
    <property type="match status" value="1"/>
</dbReference>
<dbReference type="EMBL" id="PKUS01000001">
    <property type="protein sequence ID" value="PLW70874.1"/>
    <property type="molecule type" value="Genomic_DNA"/>
</dbReference>
<dbReference type="GO" id="GO:0005886">
    <property type="term" value="C:plasma membrane"/>
    <property type="evidence" value="ECO:0007669"/>
    <property type="project" value="UniProtKB-SubCell"/>
</dbReference>
<accession>A0A2N5X8R9</accession>
<gene>
    <name evidence="7" type="ORF">C0039_01745</name>
</gene>
<dbReference type="PIRSF" id="PIRSF026649">
    <property type="entry name" value="MsbB"/>
    <property type="match status" value="1"/>
</dbReference>
<evidence type="ECO:0000256" key="6">
    <source>
        <dbReference type="ARBA" id="ARBA00023315"/>
    </source>
</evidence>
<dbReference type="PANTHER" id="PTHR30606:SF10">
    <property type="entry name" value="PHOSPHATIDYLINOSITOL MANNOSIDE ACYLTRANSFERASE"/>
    <property type="match status" value="1"/>
</dbReference>
<organism evidence="7 8">
    <name type="scientific">Pseudohalioglobus lutimaris</name>
    <dbReference type="NCBI Taxonomy" id="1737061"/>
    <lineage>
        <taxon>Bacteria</taxon>
        <taxon>Pseudomonadati</taxon>
        <taxon>Pseudomonadota</taxon>
        <taxon>Gammaproteobacteria</taxon>
        <taxon>Cellvibrionales</taxon>
        <taxon>Halieaceae</taxon>
        <taxon>Pseudohalioglobus</taxon>
    </lineage>
</organism>
<keyword evidence="5" id="KW-0472">Membrane</keyword>
<proteinExistence type="predicted"/>
<dbReference type="PANTHER" id="PTHR30606">
    <property type="entry name" value="LIPID A BIOSYNTHESIS LAUROYL ACYLTRANSFERASE"/>
    <property type="match status" value="1"/>
</dbReference>
<dbReference type="AlphaFoldDB" id="A0A2N5X8R9"/>